<feature type="transmembrane region" description="Helical" evidence="1">
    <location>
        <begin position="108"/>
        <end position="128"/>
    </location>
</feature>
<feature type="transmembrane region" description="Helical" evidence="1">
    <location>
        <begin position="53"/>
        <end position="76"/>
    </location>
</feature>
<gene>
    <name evidence="2" type="ORF">CJD35_17575</name>
    <name evidence="3" type="ORF">MBESOW_P3725</name>
</gene>
<keyword evidence="1" id="KW-1133">Transmembrane helix</keyword>
<reference evidence="2 4" key="2">
    <citation type="submission" date="2017-08" db="EMBL/GenBank/DDBJ databases">
        <title>Whole Genome Sequence of Sphingobium hydrophobicum C1: Insights into Adaption to the Electronic-waste Contaminated Sediment.</title>
        <authorList>
            <person name="Song D."/>
            <person name="Chen X."/>
            <person name="Xu M."/>
        </authorList>
    </citation>
    <scope>NUCLEOTIDE SEQUENCE [LARGE SCALE GENOMIC DNA]</scope>
    <source>
        <strain evidence="2 4">C1</strain>
    </source>
</reference>
<dbReference type="EMBL" id="CP022746">
    <property type="protein sequence ID" value="ASY46281.1"/>
    <property type="molecule type" value="Genomic_DNA"/>
</dbReference>
<accession>A0A249MY26</accession>
<dbReference type="Proteomes" id="UP000290975">
    <property type="component" value="Unassembled WGS sequence"/>
</dbReference>
<organism evidence="2 4">
    <name type="scientific">Sphingobium xenophagum</name>
    <dbReference type="NCBI Taxonomy" id="121428"/>
    <lineage>
        <taxon>Bacteria</taxon>
        <taxon>Pseudomonadati</taxon>
        <taxon>Pseudomonadota</taxon>
        <taxon>Alphaproteobacteria</taxon>
        <taxon>Sphingomonadales</taxon>
        <taxon>Sphingomonadaceae</taxon>
        <taxon>Sphingobium</taxon>
    </lineage>
</organism>
<keyword evidence="1" id="KW-0472">Membrane</keyword>
<keyword evidence="1" id="KW-0812">Transmembrane</keyword>
<dbReference type="EMBL" id="BBQY01000038">
    <property type="protein sequence ID" value="GBH32494.1"/>
    <property type="molecule type" value="Genomic_DNA"/>
</dbReference>
<reference evidence="3 5" key="1">
    <citation type="submission" date="2014-12" db="EMBL/GenBank/DDBJ databases">
        <title>Whole genome sequencing of Sphingobium xenophagum OW59.</title>
        <authorList>
            <person name="Ohta Y."/>
            <person name="Nishi S."/>
            <person name="Hatada Y."/>
        </authorList>
    </citation>
    <scope>NUCLEOTIDE SEQUENCE [LARGE SCALE GENOMIC DNA]</scope>
    <source>
        <strain evidence="3 5">OW59</strain>
    </source>
</reference>
<evidence type="ECO:0000313" key="3">
    <source>
        <dbReference type="EMBL" id="GBH32494.1"/>
    </source>
</evidence>
<feature type="transmembrane region" description="Helical" evidence="1">
    <location>
        <begin position="12"/>
        <end position="33"/>
    </location>
</feature>
<accession>A0A401J7B6</accession>
<name>A0A249MY26_SPHXE</name>
<dbReference type="STRING" id="1192759.GCA_000277525_01552"/>
<evidence type="ECO:0000313" key="4">
    <source>
        <dbReference type="Proteomes" id="UP000217141"/>
    </source>
</evidence>
<proteinExistence type="predicted"/>
<dbReference type="Proteomes" id="UP000217141">
    <property type="component" value="Chromosome II"/>
</dbReference>
<feature type="transmembrane region" description="Helical" evidence="1">
    <location>
        <begin position="83"/>
        <end position="102"/>
    </location>
</feature>
<keyword evidence="5" id="KW-1185">Reference proteome</keyword>
<evidence type="ECO:0000313" key="5">
    <source>
        <dbReference type="Proteomes" id="UP000290975"/>
    </source>
</evidence>
<dbReference type="KEGG" id="shyd:CJD35_17575"/>
<dbReference type="RefSeq" id="WP_017182413.1">
    <property type="nucleotide sequence ID" value="NZ_BBQY01000038.1"/>
</dbReference>
<dbReference type="AlphaFoldDB" id="A0A249MY26"/>
<evidence type="ECO:0000313" key="2">
    <source>
        <dbReference type="EMBL" id="ASY46281.1"/>
    </source>
</evidence>
<protein>
    <recommendedName>
        <fullName evidence="6">DoxX protein</fullName>
    </recommendedName>
</protein>
<sequence>MSIIVLDAQGRGQGAAYTAARIIYGGWFLFSGVEYFTPFDLQPLGNTPLAQEFTLALIHSGLFAWIKIMEVIVALLVLANRAVLPAALASVPLNVVIGYWNFVLDPGVVEYAFGIVTLLLNAILLWPWRRELIGLLRW</sequence>
<evidence type="ECO:0000256" key="1">
    <source>
        <dbReference type="SAM" id="Phobius"/>
    </source>
</evidence>
<evidence type="ECO:0008006" key="6">
    <source>
        <dbReference type="Google" id="ProtNLM"/>
    </source>
</evidence>